<dbReference type="InterPro" id="IPR005467">
    <property type="entry name" value="His_kinase_dom"/>
</dbReference>
<keyword evidence="10 11" id="KW-0472">Membrane</keyword>
<dbReference type="SMART" id="SM00388">
    <property type="entry name" value="HisKA"/>
    <property type="match status" value="1"/>
</dbReference>
<dbReference type="PROSITE" id="PS50885">
    <property type="entry name" value="HAMP"/>
    <property type="match status" value="1"/>
</dbReference>
<dbReference type="PRINTS" id="PR00344">
    <property type="entry name" value="BCTRLSENSOR"/>
</dbReference>
<evidence type="ECO:0000256" key="10">
    <source>
        <dbReference type="ARBA" id="ARBA00023136"/>
    </source>
</evidence>
<dbReference type="RefSeq" id="WP_379716194.1">
    <property type="nucleotide sequence ID" value="NZ_JBHTBS010000016.1"/>
</dbReference>
<dbReference type="Gene3D" id="1.10.287.130">
    <property type="match status" value="1"/>
</dbReference>
<evidence type="ECO:0000256" key="4">
    <source>
        <dbReference type="ARBA" id="ARBA00022553"/>
    </source>
</evidence>
<dbReference type="InterPro" id="IPR003660">
    <property type="entry name" value="HAMP_dom"/>
</dbReference>
<comment type="caution">
    <text evidence="14">The sequence shown here is derived from an EMBL/GenBank/DDBJ whole genome shotgun (WGS) entry which is preliminary data.</text>
</comment>
<dbReference type="CDD" id="cd06225">
    <property type="entry name" value="HAMP"/>
    <property type="match status" value="1"/>
</dbReference>
<dbReference type="Proteomes" id="UP001596472">
    <property type="component" value="Unassembled WGS sequence"/>
</dbReference>
<dbReference type="InterPro" id="IPR003661">
    <property type="entry name" value="HisK_dim/P_dom"/>
</dbReference>
<dbReference type="SMART" id="SM00387">
    <property type="entry name" value="HATPase_c"/>
    <property type="match status" value="1"/>
</dbReference>
<dbReference type="Pfam" id="PF02518">
    <property type="entry name" value="HATPase_c"/>
    <property type="match status" value="1"/>
</dbReference>
<gene>
    <name evidence="14" type="ORF">ACFQY0_19660</name>
</gene>
<dbReference type="CDD" id="cd00082">
    <property type="entry name" value="HisKA"/>
    <property type="match status" value="1"/>
</dbReference>
<evidence type="ECO:0000259" key="13">
    <source>
        <dbReference type="PROSITE" id="PS50885"/>
    </source>
</evidence>
<evidence type="ECO:0000256" key="1">
    <source>
        <dbReference type="ARBA" id="ARBA00000085"/>
    </source>
</evidence>
<protein>
    <recommendedName>
        <fullName evidence="3">histidine kinase</fullName>
        <ecNumber evidence="3">2.7.13.3</ecNumber>
    </recommendedName>
</protein>
<evidence type="ECO:0000313" key="14">
    <source>
        <dbReference type="EMBL" id="MFC7339419.1"/>
    </source>
</evidence>
<keyword evidence="8 11" id="KW-1133">Transmembrane helix</keyword>
<dbReference type="CDD" id="cd00075">
    <property type="entry name" value="HATPase"/>
    <property type="match status" value="1"/>
</dbReference>
<comment type="catalytic activity">
    <reaction evidence="1">
        <text>ATP + protein L-histidine = ADP + protein N-phospho-L-histidine.</text>
        <dbReference type="EC" id="2.7.13.3"/>
    </reaction>
</comment>
<dbReference type="PANTHER" id="PTHR45436">
    <property type="entry name" value="SENSOR HISTIDINE KINASE YKOH"/>
    <property type="match status" value="1"/>
</dbReference>
<dbReference type="InterPro" id="IPR003594">
    <property type="entry name" value="HATPase_dom"/>
</dbReference>
<proteinExistence type="predicted"/>
<feature type="domain" description="HAMP" evidence="13">
    <location>
        <begin position="202"/>
        <end position="255"/>
    </location>
</feature>
<evidence type="ECO:0000256" key="5">
    <source>
        <dbReference type="ARBA" id="ARBA00022679"/>
    </source>
</evidence>
<dbReference type="Pfam" id="PF00672">
    <property type="entry name" value="HAMP"/>
    <property type="match status" value="1"/>
</dbReference>
<dbReference type="InterPro" id="IPR004358">
    <property type="entry name" value="Sig_transdc_His_kin-like_C"/>
</dbReference>
<dbReference type="SUPFAM" id="SSF158472">
    <property type="entry name" value="HAMP domain-like"/>
    <property type="match status" value="1"/>
</dbReference>
<keyword evidence="6 11" id="KW-0812">Transmembrane</keyword>
<keyword evidence="9" id="KW-0902">Two-component regulatory system</keyword>
<evidence type="ECO:0000256" key="7">
    <source>
        <dbReference type="ARBA" id="ARBA00022777"/>
    </source>
</evidence>
<evidence type="ECO:0000256" key="11">
    <source>
        <dbReference type="SAM" id="Phobius"/>
    </source>
</evidence>
<keyword evidence="15" id="KW-1185">Reference proteome</keyword>
<evidence type="ECO:0000256" key="9">
    <source>
        <dbReference type="ARBA" id="ARBA00023012"/>
    </source>
</evidence>
<comment type="subcellular location">
    <subcellularLocation>
        <location evidence="2">Membrane</location>
        <topology evidence="2">Multi-pass membrane protein</topology>
    </subcellularLocation>
</comment>
<dbReference type="GO" id="GO:0016301">
    <property type="term" value="F:kinase activity"/>
    <property type="evidence" value="ECO:0007669"/>
    <property type="project" value="UniProtKB-KW"/>
</dbReference>
<dbReference type="EMBL" id="JBHTBS010000016">
    <property type="protein sequence ID" value="MFC7339419.1"/>
    <property type="molecule type" value="Genomic_DNA"/>
</dbReference>
<dbReference type="Gene3D" id="3.30.565.10">
    <property type="entry name" value="Histidine kinase-like ATPase, C-terminal domain"/>
    <property type="match status" value="1"/>
</dbReference>
<evidence type="ECO:0000313" key="15">
    <source>
        <dbReference type="Proteomes" id="UP001596472"/>
    </source>
</evidence>
<feature type="transmembrane region" description="Helical" evidence="11">
    <location>
        <begin position="178"/>
        <end position="201"/>
    </location>
</feature>
<dbReference type="PROSITE" id="PS50109">
    <property type="entry name" value="HIS_KIN"/>
    <property type="match status" value="1"/>
</dbReference>
<dbReference type="Gene3D" id="6.10.340.10">
    <property type="match status" value="1"/>
</dbReference>
<keyword evidence="5" id="KW-0808">Transferase</keyword>
<reference evidence="15" key="1">
    <citation type="journal article" date="2019" name="Int. J. Syst. Evol. Microbiol.">
        <title>The Global Catalogue of Microorganisms (GCM) 10K type strain sequencing project: providing services to taxonomists for standard genome sequencing and annotation.</title>
        <authorList>
            <consortium name="The Broad Institute Genomics Platform"/>
            <consortium name="The Broad Institute Genome Sequencing Center for Infectious Disease"/>
            <person name="Wu L."/>
            <person name="Ma J."/>
        </authorList>
    </citation>
    <scope>NUCLEOTIDE SEQUENCE [LARGE SCALE GENOMIC DNA]</scope>
    <source>
        <strain evidence="15">CGMCC 4.1467</strain>
    </source>
</reference>
<keyword evidence="7 14" id="KW-0418">Kinase</keyword>
<evidence type="ECO:0000256" key="8">
    <source>
        <dbReference type="ARBA" id="ARBA00022989"/>
    </source>
</evidence>
<evidence type="ECO:0000256" key="6">
    <source>
        <dbReference type="ARBA" id="ARBA00022692"/>
    </source>
</evidence>
<dbReference type="InterPro" id="IPR036890">
    <property type="entry name" value="HATPase_C_sf"/>
</dbReference>
<name>A0ABW2LAD5_9BACT</name>
<feature type="domain" description="Histidine kinase" evidence="12">
    <location>
        <begin position="263"/>
        <end position="479"/>
    </location>
</feature>
<organism evidence="14 15">
    <name type="scientific">Haloferula chungangensis</name>
    <dbReference type="NCBI Taxonomy" id="1048331"/>
    <lineage>
        <taxon>Bacteria</taxon>
        <taxon>Pseudomonadati</taxon>
        <taxon>Verrucomicrobiota</taxon>
        <taxon>Verrucomicrobiia</taxon>
        <taxon>Verrucomicrobiales</taxon>
        <taxon>Verrucomicrobiaceae</taxon>
        <taxon>Haloferula</taxon>
    </lineage>
</organism>
<dbReference type="PANTHER" id="PTHR45436:SF15">
    <property type="entry name" value="SENSOR HISTIDINE KINASE CUSS"/>
    <property type="match status" value="1"/>
</dbReference>
<dbReference type="InterPro" id="IPR050428">
    <property type="entry name" value="TCS_sensor_his_kinase"/>
</dbReference>
<dbReference type="SMART" id="SM00304">
    <property type="entry name" value="HAMP"/>
    <property type="match status" value="1"/>
</dbReference>
<keyword evidence="4" id="KW-0597">Phosphoprotein</keyword>
<evidence type="ECO:0000256" key="2">
    <source>
        <dbReference type="ARBA" id="ARBA00004141"/>
    </source>
</evidence>
<accession>A0ABW2LAD5</accession>
<feature type="transmembrane region" description="Helical" evidence="11">
    <location>
        <begin position="26"/>
        <end position="49"/>
    </location>
</feature>
<dbReference type="Pfam" id="PF00512">
    <property type="entry name" value="HisKA"/>
    <property type="match status" value="1"/>
</dbReference>
<sequence>MPSSNAHPQLPSTSPWWRRRSLKLRLTASFSIVASVVMLGLIPIVYVLIERQLRLEMDRQMKIDWSLIEAHLESDGVDRVEWRKESPASPESPGYAETWFDVWAAQTSLLSHWPADGVPISEPPYRKRPKSDRPFYNLVLPEGIPVRVFQRNANIDGLRTTLRVFRDQSGLHETLRQIMIGLALGFPIAVLLAAAGGYLMAGRTLRPLTAMTEQAQLITSDSLSRRLPNPNPEDELGQLASVFNRTLENLEASFDSLKRFTADASHELRTPLTALRSVGEIALREAGDPEKQRETISSMLEESQRLNDLIDTMLMFARVESGRVAVDLKPISLSELTATVCDSVEVLATEKDQRMELEVRPNVRVSADEILLRHALMNILHNAIRYSPELSTIQVRCLEENGDAIIEVKDQGPGIAAEHQSKVFERFYRIDQARSRAEGGAGLGLAIAKLSVERIGGRIELESSPGEGCLFRFVFPPVA</sequence>
<dbReference type="SUPFAM" id="SSF55874">
    <property type="entry name" value="ATPase domain of HSP90 chaperone/DNA topoisomerase II/histidine kinase"/>
    <property type="match status" value="1"/>
</dbReference>
<dbReference type="InterPro" id="IPR036097">
    <property type="entry name" value="HisK_dim/P_sf"/>
</dbReference>
<dbReference type="SUPFAM" id="SSF47384">
    <property type="entry name" value="Homodimeric domain of signal transducing histidine kinase"/>
    <property type="match status" value="1"/>
</dbReference>
<evidence type="ECO:0000259" key="12">
    <source>
        <dbReference type="PROSITE" id="PS50109"/>
    </source>
</evidence>
<evidence type="ECO:0000256" key="3">
    <source>
        <dbReference type="ARBA" id="ARBA00012438"/>
    </source>
</evidence>
<dbReference type="EC" id="2.7.13.3" evidence="3"/>